<feature type="transmembrane region" description="Helical" evidence="5">
    <location>
        <begin position="185"/>
        <end position="205"/>
    </location>
</feature>
<feature type="transmembrane region" description="Helical" evidence="5">
    <location>
        <begin position="242"/>
        <end position="263"/>
    </location>
</feature>
<reference evidence="6 7" key="1">
    <citation type="submission" date="2023-01" db="EMBL/GenBank/DDBJ databases">
        <authorList>
            <person name="Yoon J.-W."/>
        </authorList>
    </citation>
    <scope>NUCLEOTIDE SEQUENCE [LARGE SCALE GENOMIC DNA]</scope>
    <source>
        <strain evidence="6 7">KMU-50</strain>
    </source>
</reference>
<name>A0ABT4W5G0_9RHOB</name>
<evidence type="ECO:0000313" key="6">
    <source>
        <dbReference type="EMBL" id="MDA5095721.1"/>
    </source>
</evidence>
<evidence type="ECO:0000256" key="1">
    <source>
        <dbReference type="ARBA" id="ARBA00004141"/>
    </source>
</evidence>
<evidence type="ECO:0000256" key="2">
    <source>
        <dbReference type="ARBA" id="ARBA00022692"/>
    </source>
</evidence>
<dbReference type="Proteomes" id="UP001528040">
    <property type="component" value="Unassembled WGS sequence"/>
</dbReference>
<feature type="transmembrane region" description="Helical" evidence="5">
    <location>
        <begin position="31"/>
        <end position="50"/>
    </location>
</feature>
<dbReference type="InterPro" id="IPR052951">
    <property type="entry name" value="Tellurite_res_ion_channel"/>
</dbReference>
<feature type="transmembrane region" description="Helical" evidence="5">
    <location>
        <begin position="270"/>
        <end position="291"/>
    </location>
</feature>
<dbReference type="InterPro" id="IPR004695">
    <property type="entry name" value="SLAC1/Mae1/Ssu1/TehA"/>
</dbReference>
<dbReference type="Pfam" id="PF03595">
    <property type="entry name" value="SLAC1"/>
    <property type="match status" value="1"/>
</dbReference>
<gene>
    <name evidence="6" type="ORF">O2N63_16640</name>
</gene>
<feature type="transmembrane region" description="Helical" evidence="5">
    <location>
        <begin position="159"/>
        <end position="179"/>
    </location>
</feature>
<dbReference type="Gene3D" id="1.50.10.150">
    <property type="entry name" value="Voltage-dependent anion channel"/>
    <property type="match status" value="1"/>
</dbReference>
<dbReference type="EMBL" id="JAQIIO010000014">
    <property type="protein sequence ID" value="MDA5095721.1"/>
    <property type="molecule type" value="Genomic_DNA"/>
</dbReference>
<feature type="transmembrane region" description="Helical" evidence="5">
    <location>
        <begin position="62"/>
        <end position="80"/>
    </location>
</feature>
<dbReference type="RefSeq" id="WP_271055431.1">
    <property type="nucleotide sequence ID" value="NZ_JAQIIO010000014.1"/>
</dbReference>
<keyword evidence="3 5" id="KW-1133">Transmembrane helix</keyword>
<keyword evidence="7" id="KW-1185">Reference proteome</keyword>
<feature type="transmembrane region" description="Helical" evidence="5">
    <location>
        <begin position="125"/>
        <end position="147"/>
    </location>
</feature>
<dbReference type="PANTHER" id="PTHR37955:SF1">
    <property type="entry name" value="DEP DOMAIN-CONTAINING PROTEIN"/>
    <property type="match status" value="1"/>
</dbReference>
<proteinExistence type="predicted"/>
<evidence type="ECO:0000256" key="3">
    <source>
        <dbReference type="ARBA" id="ARBA00022989"/>
    </source>
</evidence>
<protein>
    <submittedName>
        <fullName evidence="6">Tellurium resistance protein</fullName>
    </submittedName>
</protein>
<keyword evidence="4 5" id="KW-0472">Membrane</keyword>
<comment type="caution">
    <text evidence="6">The sequence shown here is derived from an EMBL/GenBank/DDBJ whole genome shotgun (WGS) entry which is preliminary data.</text>
</comment>
<organism evidence="6 7">
    <name type="scientific">Aliiroseovarius salicola</name>
    <dbReference type="NCBI Taxonomy" id="3009082"/>
    <lineage>
        <taxon>Bacteria</taxon>
        <taxon>Pseudomonadati</taxon>
        <taxon>Pseudomonadota</taxon>
        <taxon>Alphaproteobacteria</taxon>
        <taxon>Rhodobacterales</taxon>
        <taxon>Paracoccaceae</taxon>
        <taxon>Aliiroseovarius</taxon>
    </lineage>
</organism>
<accession>A0ABT4W5G0</accession>
<feature type="transmembrane region" description="Helical" evidence="5">
    <location>
        <begin position="100"/>
        <end position="119"/>
    </location>
</feature>
<dbReference type="InterPro" id="IPR038665">
    <property type="entry name" value="Voltage-dep_anion_channel_sf"/>
</dbReference>
<evidence type="ECO:0000256" key="5">
    <source>
        <dbReference type="SAM" id="Phobius"/>
    </source>
</evidence>
<evidence type="ECO:0000256" key="4">
    <source>
        <dbReference type="ARBA" id="ARBA00023136"/>
    </source>
</evidence>
<sequence>MLDNQSRKAPYFPPPKPIAPKSGLFQRTPPAVFPPIFGLMGLGLAWRRAGESFALPQDIGELMLGAVSLLFLFSVAAYLIKLMRRPAVFVEDLRVLPGRAGLAAMGLTGYLLAAVLIIYSPTWAIVTLCLSGMWHLAVVIAVIRILIASAPEARVVTPVWHLTFVGFIIGPIAALPLGFHLYSYVIFWITLVIAVGIYAASALAFAKKSVPAPLRPLLAIHLAPTSLLGTVAYLMGDVQMGIAFAYISVLIFAILVLSALWLTKDGFSPLWGAFTFPLVAFSTLMQIAYLAGEGSMFRILGGGSLIIATLIIPPIAVKIFKLWAKGVLAVKTNAAQA</sequence>
<feature type="transmembrane region" description="Helical" evidence="5">
    <location>
        <begin position="297"/>
        <end position="317"/>
    </location>
</feature>
<dbReference type="PANTHER" id="PTHR37955">
    <property type="entry name" value="TELLURITE RESISTANCE PROTEIN TEHA"/>
    <property type="match status" value="1"/>
</dbReference>
<dbReference type="CDD" id="cd09322">
    <property type="entry name" value="TDT_TehA_like"/>
    <property type="match status" value="1"/>
</dbReference>
<keyword evidence="2 5" id="KW-0812">Transmembrane</keyword>
<comment type="subcellular location">
    <subcellularLocation>
        <location evidence="1">Membrane</location>
        <topology evidence="1">Multi-pass membrane protein</topology>
    </subcellularLocation>
</comment>
<evidence type="ECO:0000313" key="7">
    <source>
        <dbReference type="Proteomes" id="UP001528040"/>
    </source>
</evidence>